<dbReference type="InterPro" id="IPR036709">
    <property type="entry name" value="Autotransporte_beta_dom_sf"/>
</dbReference>
<reference evidence="3 4" key="1">
    <citation type="submission" date="2020-03" db="EMBL/GenBank/DDBJ databases">
        <title>Genomic Encyclopedia of Type Strains, Phase IV (KMG-IV): sequencing the most valuable type-strain genomes for metagenomic binning, comparative biology and taxonomic classification.</title>
        <authorList>
            <person name="Goeker M."/>
        </authorList>
    </citation>
    <scope>NUCLEOTIDE SEQUENCE [LARGE SCALE GENOMIC DNA]</scope>
    <source>
        <strain evidence="3 4">DSM 4736</strain>
    </source>
</reference>
<keyword evidence="4" id="KW-1185">Reference proteome</keyword>
<gene>
    <name evidence="3" type="ORF">GGQ87_001969</name>
</gene>
<keyword evidence="1" id="KW-0472">Membrane</keyword>
<feature type="transmembrane region" description="Helical" evidence="1">
    <location>
        <begin position="34"/>
        <end position="52"/>
    </location>
</feature>
<organism evidence="3 4">
    <name type="scientific">Brevundimonas alba</name>
    <dbReference type="NCBI Taxonomy" id="74314"/>
    <lineage>
        <taxon>Bacteria</taxon>
        <taxon>Pseudomonadati</taxon>
        <taxon>Pseudomonadota</taxon>
        <taxon>Alphaproteobacteria</taxon>
        <taxon>Caulobacterales</taxon>
        <taxon>Caulobacteraceae</taxon>
        <taxon>Brevundimonas</taxon>
    </lineage>
</organism>
<dbReference type="PROSITE" id="PS51208">
    <property type="entry name" value="AUTOTRANSPORTER"/>
    <property type="match status" value="1"/>
</dbReference>
<evidence type="ECO:0000313" key="4">
    <source>
        <dbReference type="Proteomes" id="UP000587415"/>
    </source>
</evidence>
<evidence type="ECO:0000259" key="2">
    <source>
        <dbReference type="PROSITE" id="PS51208"/>
    </source>
</evidence>
<feature type="domain" description="Autotransporter" evidence="2">
    <location>
        <begin position="1750"/>
        <end position="2024"/>
    </location>
</feature>
<proteinExistence type="predicted"/>
<keyword evidence="1" id="KW-1133">Transmembrane helix</keyword>
<dbReference type="Proteomes" id="UP000587415">
    <property type="component" value="Unassembled WGS sequence"/>
</dbReference>
<comment type="caution">
    <text evidence="3">The sequence shown here is derived from an EMBL/GenBank/DDBJ whole genome shotgun (WGS) entry which is preliminary data.</text>
</comment>
<dbReference type="Gene3D" id="2.40.128.130">
    <property type="entry name" value="Autotransporter beta-domain"/>
    <property type="match status" value="1"/>
</dbReference>
<dbReference type="SMART" id="SM00869">
    <property type="entry name" value="Autotransporter"/>
    <property type="match status" value="1"/>
</dbReference>
<dbReference type="RefSeq" id="WP_168047040.1">
    <property type="nucleotide sequence ID" value="NZ_JAATJM010000001.1"/>
</dbReference>
<accession>A0A7X5YKQ8</accession>
<keyword evidence="1" id="KW-0812">Transmembrane</keyword>
<protein>
    <submittedName>
        <fullName evidence="3">Uncharacterized protein with beta-barrel porin domain</fullName>
    </submittedName>
</protein>
<dbReference type="SUPFAM" id="SSF103515">
    <property type="entry name" value="Autotransporter"/>
    <property type="match status" value="1"/>
</dbReference>
<dbReference type="EMBL" id="JAATJM010000001">
    <property type="protein sequence ID" value="NJC41711.1"/>
    <property type="molecule type" value="Genomic_DNA"/>
</dbReference>
<evidence type="ECO:0000313" key="3">
    <source>
        <dbReference type="EMBL" id="NJC41711.1"/>
    </source>
</evidence>
<sequence length="2024" mass="196486">MVAIAYQARNLPSISVYSAKAATRRDLSQQASRVVLMSAIGLAAVAGGGLMAPGQALADCLLVANAVQCGTTSTINTSYPVGSPSARAYQFLSGPPLSGTVSNGAVAGGHGLAFTNLGDGGVSVVNNGMITVDAGNTPTEGGTAALSMTANGGVLTYTGGAVTNYGTGNGLDATQNGADDNIEISLTAAVRGSTGILAVNNGAGNVSITAGAPVTGMIGSGIFAESRGGGISIAAGDVSGQTGAGILAQLLSAPASTNGVSIIADSVLGRTGITASNSGLGVLSVTTTGDVTGSIGSGLDLASAGAIDVNIGGSVTGGQQGILVQGASDIRVTGTGFTSLSGNAVQIVNNGAGAVDFEATGPITAIDGDGINVRDTAIGGDISIITGDVAALSAGYDGIDVYSTSLTADIEVVVAGDVSAGRIGVFARIGDGAGDINLRTGGSVTGTGGIYATTNGAGSISVTAAGPVTASIDNGIFANSNGGAITIIAGDASGGNGYDGIYAKQQNLAGAGDVLIVAGSASGENGIVAINNGSGDVSVTAGGPVTGYGEDGVQVSGLDAISVNTDAVVTGVNSGLTVNREFGGTGDISVSGAGFTALAGNAVDIYNQGAGAVDFVSTGPITATNGYGLVVNDTAIGGDIRITTGSVTAETAGYSGIYVQSNSTTADIEVTTNGDVRASNYGIDVSTAVGSSGNIDVTANASVSAAGGIFAVAQGAGSVNVTTVGAVTAGTEFGIHAAAEQGGNVTVDAGSVTTEGEAGISAYAAGGDGVIDVTAGTISGDNGITAFNEGTGATVIRTSGTIRGTADAGIGVLAYGSVSVAVADTVTGQDAGLEIDLLGGGSGDISVTGAGGFVALDGYGIDIENNGSGEVNVDISGAIVATNGNGIYVVNDTADSSDLSITTGDVSAISDGYYGIEAFSLSATGNVSVTSNGDIAAGEGGISAFMSSGGTGDVSVTAFGSVSGDLGIFAGNFGSGDTSVAATGTISATTGEGILARSQGGGDITITAGSVVSTEGIGVFAWQEDVAGAGDIDITTTGALSGGQHGIVAVNAGTGAVHINTTGAVTGAADAGIAVGAAGAASIEIGGPVTGRTNGVVVEGAGDISLTGAGSITSRGGAGVEIQGDGAGTVTYDVAGRVRATGGNGVQVTDTAVGGDITVTTGAVEAMSNGYYGILIGSSSTAADVRVIANGPIVAAEGGIRVSLEDASATGNISVTAHGPITGDYGVFAENRASGSTAVTATGPITAGAIGILARSNGDDVTVTAGDVASGGDFGIVAELGSNGAGDVRVTAHNVSGATAISAINDGVGLVSVDLNGSVVADGEFGIVARSGGGDVSVNASDVAGSAEVGIAAVQAESSGAGDIFVAAGSVTGGVGIVTSNAGTGETRITTTGAVVGSVLGIHSVASADAGNITLDVANVSGAVAGVAVDNVGVGVTDLTVRGLVQGGDLAVAIYSDADQQVRISNEGVIRSSAGLSSDRAIEAAGGGIDFTNTGVLVGDIVFQGDSSLFENRGSWSTGGGDSTFAGLDDDLINAATGSILAGSSAEMQDITFWRGLETFRNEGRVTLGDNGAGDVIMTSANAVFAAGSQLQVDIGGQGGADLFLTTGTLMLNPGARLDVNFVQPLALGGRYVVARADGGLTGTFDFEDRYLSAFVGMRDGYTATTAYIDVAQLRALIEAGLTPNQRETAAGADSLAQTNPLKAALLLLPDDAAARDAFDQLSGEIHPATRGAMADDSRLFRNAVLGRLAADRAEGAWAQALLDDRRVDGDGNAAETKRDTRGLMFGADRALNTSVTVGLAGGWFDTDVDVSGRASSAENHSLQALGYLGAQVDRWHIRAGIGFASSSLETQRQVSVPGFNASPVAAYKGSAEQAFLEAGYRLPMGGGYVEPFIGVTAIASETEAFTETGGAQGSIIAEAVTDNLVATTLGARFDTGMDGPFSLRGMAGYRGMDGDLAPVGRHAFAGGESFTVLGTANSDIAAIANLEARWSVTSTATVSASWEGVFGNKGEDHAITGRLKIAF</sequence>
<evidence type="ECO:0000256" key="1">
    <source>
        <dbReference type="SAM" id="Phobius"/>
    </source>
</evidence>
<dbReference type="InterPro" id="IPR005546">
    <property type="entry name" value="Autotransporte_beta"/>
</dbReference>
<name>A0A7X5YKQ8_9CAUL</name>